<evidence type="ECO:0000313" key="3">
    <source>
        <dbReference type="Proteomes" id="UP000253606"/>
    </source>
</evidence>
<dbReference type="AlphaFoldDB" id="A0A2Z5FYP4"/>
<gene>
    <name evidence="2" type="ORF">ACPOL_2720</name>
</gene>
<reference evidence="2 3" key="1">
    <citation type="journal article" date="2018" name="Front. Microbiol.">
        <title>Hydrolytic Capabilities as a Key to Environmental Success: Chitinolytic and Cellulolytic Acidobacteria From Acidic Sub-arctic Soils and Boreal Peatlands.</title>
        <authorList>
            <person name="Belova S.E."/>
            <person name="Ravin N.V."/>
            <person name="Pankratov T.A."/>
            <person name="Rakitin A.L."/>
            <person name="Ivanova A.A."/>
            <person name="Beletsky A.V."/>
            <person name="Mardanov A.V."/>
            <person name="Sinninghe Damste J.S."/>
            <person name="Dedysh S.N."/>
        </authorList>
    </citation>
    <scope>NUCLEOTIDE SEQUENCE [LARGE SCALE GENOMIC DNA]</scope>
    <source>
        <strain evidence="2 3">SBC82</strain>
    </source>
</reference>
<evidence type="ECO:0000256" key="1">
    <source>
        <dbReference type="SAM" id="MobiDB-lite"/>
    </source>
</evidence>
<organism evidence="2 3">
    <name type="scientific">Acidisarcina polymorpha</name>
    <dbReference type="NCBI Taxonomy" id="2211140"/>
    <lineage>
        <taxon>Bacteria</taxon>
        <taxon>Pseudomonadati</taxon>
        <taxon>Acidobacteriota</taxon>
        <taxon>Terriglobia</taxon>
        <taxon>Terriglobales</taxon>
        <taxon>Acidobacteriaceae</taxon>
        <taxon>Acidisarcina</taxon>
    </lineage>
</organism>
<feature type="region of interest" description="Disordered" evidence="1">
    <location>
        <begin position="40"/>
        <end position="68"/>
    </location>
</feature>
<keyword evidence="3" id="KW-1185">Reference proteome</keyword>
<evidence type="ECO:0000313" key="2">
    <source>
        <dbReference type="EMBL" id="AXC12033.1"/>
    </source>
</evidence>
<proteinExistence type="predicted"/>
<accession>A0A2Z5FYP4</accession>
<dbReference type="EMBL" id="CP030840">
    <property type="protein sequence ID" value="AXC12033.1"/>
    <property type="molecule type" value="Genomic_DNA"/>
</dbReference>
<sequence length="68" mass="7475">MIVDLVEKGRRVRTVAVPFWVKQSIDRWTAAADIQMGLVGRSRSPASRAKWHSGIGQSGRSSNGAPRK</sequence>
<protein>
    <submittedName>
        <fullName evidence="2">Phage integrase family protein</fullName>
    </submittedName>
</protein>
<dbReference type="KEGG" id="abas:ACPOL_2720"/>
<dbReference type="Proteomes" id="UP000253606">
    <property type="component" value="Chromosome"/>
</dbReference>
<feature type="compositionally biased region" description="Polar residues" evidence="1">
    <location>
        <begin position="58"/>
        <end position="68"/>
    </location>
</feature>
<name>A0A2Z5FYP4_9BACT</name>